<dbReference type="RefSeq" id="WP_377044984.1">
    <property type="nucleotide sequence ID" value="NZ_JBHLUN010000008.1"/>
</dbReference>
<dbReference type="PANTHER" id="PTHR37827">
    <property type="entry name" value="TUDOR DOMAIN-CONTAINING PROTEIN"/>
    <property type="match status" value="1"/>
</dbReference>
<evidence type="ECO:0000256" key="1">
    <source>
        <dbReference type="SAM" id="MobiDB-lite"/>
    </source>
</evidence>
<keyword evidence="2" id="KW-0255">Endonuclease</keyword>
<dbReference type="EMBL" id="JBHLUN010000008">
    <property type="protein sequence ID" value="MFC0409239.1"/>
    <property type="molecule type" value="Genomic_DNA"/>
</dbReference>
<keyword evidence="2" id="KW-0540">Nuclease</keyword>
<keyword evidence="3" id="KW-1185">Reference proteome</keyword>
<dbReference type="Proteomes" id="UP001589865">
    <property type="component" value="Unassembled WGS sequence"/>
</dbReference>
<comment type="caution">
    <text evidence="2">The sequence shown here is derived from an EMBL/GenBank/DDBJ whole genome shotgun (WGS) entry which is preliminary data.</text>
</comment>
<organism evidence="2 3">
    <name type="scientific">Roseomonas elaeocarpi</name>
    <dbReference type="NCBI Taxonomy" id="907779"/>
    <lineage>
        <taxon>Bacteria</taxon>
        <taxon>Pseudomonadati</taxon>
        <taxon>Pseudomonadota</taxon>
        <taxon>Alphaproteobacteria</taxon>
        <taxon>Acetobacterales</taxon>
        <taxon>Roseomonadaceae</taxon>
        <taxon>Roseomonas</taxon>
    </lineage>
</organism>
<reference evidence="2 3" key="1">
    <citation type="submission" date="2024-09" db="EMBL/GenBank/DDBJ databases">
        <authorList>
            <person name="Sun Q."/>
            <person name="Mori K."/>
        </authorList>
    </citation>
    <scope>NUCLEOTIDE SEQUENCE [LARGE SCALE GENOMIC DNA]</scope>
    <source>
        <strain evidence="2 3">TBRC 5777</strain>
    </source>
</reference>
<evidence type="ECO:0000313" key="2">
    <source>
        <dbReference type="EMBL" id="MFC0409239.1"/>
    </source>
</evidence>
<name>A0ABV6JU32_9PROT</name>
<gene>
    <name evidence="2" type="ORF">ACFFGY_13355</name>
</gene>
<dbReference type="GO" id="GO:0004519">
    <property type="term" value="F:endonuclease activity"/>
    <property type="evidence" value="ECO:0007669"/>
    <property type="project" value="UniProtKB-KW"/>
</dbReference>
<feature type="compositionally biased region" description="Basic residues" evidence="1">
    <location>
        <begin position="1"/>
        <end position="10"/>
    </location>
</feature>
<sequence>MSRRHERRAARSAFEQGADAQASGPPVCPLCDRPIPPDAKSSLHHLTPRLKGGTHRGTVRLHQLCHSAIHARFTETELARDLHEVEALRADPRMVDFLEWVRNKPPAFHAPTRAAKSRTAKWR</sequence>
<protein>
    <submittedName>
        <fullName evidence="2">Restriction endonuclease</fullName>
    </submittedName>
</protein>
<feature type="region of interest" description="Disordered" evidence="1">
    <location>
        <begin position="1"/>
        <end position="27"/>
    </location>
</feature>
<proteinExistence type="predicted"/>
<evidence type="ECO:0000313" key="3">
    <source>
        <dbReference type="Proteomes" id="UP001589865"/>
    </source>
</evidence>
<dbReference type="PANTHER" id="PTHR37827:SF1">
    <property type="entry name" value="HNH DOMAIN-CONTAINING PROTEIN"/>
    <property type="match status" value="1"/>
</dbReference>
<accession>A0ABV6JU32</accession>
<keyword evidence="2" id="KW-0378">Hydrolase</keyword>